<evidence type="ECO:0000256" key="1">
    <source>
        <dbReference type="ARBA" id="ARBA00004370"/>
    </source>
</evidence>
<keyword evidence="7" id="KW-0874">Quinone</keyword>
<dbReference type="GO" id="GO:0005886">
    <property type="term" value="C:plasma membrane"/>
    <property type="evidence" value="ECO:0007669"/>
    <property type="project" value="UniProtKB-SubCell"/>
</dbReference>
<dbReference type="EMBL" id="CP029145">
    <property type="protein sequence ID" value="AWM32251.1"/>
    <property type="molecule type" value="Genomic_DNA"/>
</dbReference>
<comment type="catalytic activity">
    <reaction evidence="7">
        <text>a quinone + NADH + 5 H(+)(in) = a quinol + NAD(+) + 4 H(+)(out)</text>
        <dbReference type="Rhea" id="RHEA:57888"/>
        <dbReference type="ChEBI" id="CHEBI:15378"/>
        <dbReference type="ChEBI" id="CHEBI:24646"/>
        <dbReference type="ChEBI" id="CHEBI:57540"/>
        <dbReference type="ChEBI" id="CHEBI:57945"/>
        <dbReference type="ChEBI" id="CHEBI:132124"/>
    </reaction>
</comment>
<dbReference type="PANTHER" id="PTHR11058">
    <property type="entry name" value="NADH-UBIQUINONE OXIDOREDUCTASE CHAIN 3"/>
    <property type="match status" value="1"/>
</dbReference>
<evidence type="ECO:0000256" key="3">
    <source>
        <dbReference type="ARBA" id="ARBA00022448"/>
    </source>
</evidence>
<keyword evidence="7" id="KW-0520">NAD</keyword>
<organism evidence="9 10">
    <name type="scientific">Hymenobacter nivis</name>
    <dbReference type="NCBI Taxonomy" id="1850093"/>
    <lineage>
        <taxon>Bacteria</taxon>
        <taxon>Pseudomonadati</taxon>
        <taxon>Bacteroidota</taxon>
        <taxon>Cytophagia</taxon>
        <taxon>Cytophagales</taxon>
        <taxon>Hymenobacteraceae</taxon>
        <taxon>Hymenobacter</taxon>
    </lineage>
</organism>
<comment type="function">
    <text evidence="7">NDH-1 shuttles electrons from NADH, via FMN and iron-sulfur (Fe-S) centers, to quinones in the respiratory chain.</text>
</comment>
<dbReference type="EC" id="7.1.1.-" evidence="7"/>
<dbReference type="RefSeq" id="WP_109655370.1">
    <property type="nucleotide sequence ID" value="NZ_CP029145.1"/>
</dbReference>
<keyword evidence="6 8" id="KW-0472">Membrane</keyword>
<dbReference type="InterPro" id="IPR038430">
    <property type="entry name" value="NDAH_ubi_oxred_su3_sf"/>
</dbReference>
<evidence type="ECO:0000256" key="6">
    <source>
        <dbReference type="ARBA" id="ARBA00023136"/>
    </source>
</evidence>
<dbReference type="KEGG" id="hnv:DDQ68_05265"/>
<dbReference type="Pfam" id="PF00507">
    <property type="entry name" value="Oxidored_q4"/>
    <property type="match status" value="1"/>
</dbReference>
<dbReference type="Gene3D" id="1.20.58.1610">
    <property type="entry name" value="NADH:ubiquinone/plastoquinone oxidoreductase, chain 3"/>
    <property type="match status" value="1"/>
</dbReference>
<feature type="transmembrane region" description="Helical" evidence="8">
    <location>
        <begin position="6"/>
        <end position="27"/>
    </location>
</feature>
<dbReference type="AlphaFoldDB" id="A0A2Z3GJ27"/>
<proteinExistence type="inferred from homology"/>
<dbReference type="GO" id="GO:0030964">
    <property type="term" value="C:NADH dehydrogenase complex"/>
    <property type="evidence" value="ECO:0007669"/>
    <property type="project" value="TreeGrafter"/>
</dbReference>
<feature type="transmembrane region" description="Helical" evidence="8">
    <location>
        <begin position="62"/>
        <end position="83"/>
    </location>
</feature>
<reference evidence="10" key="1">
    <citation type="submission" date="2018-04" db="EMBL/GenBank/DDBJ databases">
        <title>Complete genome of Antarctic heterotrophic bacterium Hymenobacter nivis.</title>
        <authorList>
            <person name="Terashima M."/>
        </authorList>
    </citation>
    <scope>NUCLEOTIDE SEQUENCE [LARGE SCALE GENOMIC DNA]</scope>
    <source>
        <strain evidence="10">NBRC 111535</strain>
    </source>
</reference>
<keyword evidence="5 8" id="KW-1133">Transmembrane helix</keyword>
<evidence type="ECO:0000256" key="7">
    <source>
        <dbReference type="RuleBase" id="RU003639"/>
    </source>
</evidence>
<evidence type="ECO:0000256" key="2">
    <source>
        <dbReference type="ARBA" id="ARBA00008472"/>
    </source>
</evidence>
<accession>A0A2Z3GJ27</accession>
<evidence type="ECO:0000256" key="8">
    <source>
        <dbReference type="SAM" id="Phobius"/>
    </source>
</evidence>
<dbReference type="GO" id="GO:0048038">
    <property type="term" value="F:quinone binding"/>
    <property type="evidence" value="ECO:0007669"/>
    <property type="project" value="UniProtKB-KW"/>
</dbReference>
<keyword evidence="4 7" id="KW-0812">Transmembrane</keyword>
<evidence type="ECO:0000256" key="5">
    <source>
        <dbReference type="ARBA" id="ARBA00022989"/>
    </source>
</evidence>
<evidence type="ECO:0000313" key="10">
    <source>
        <dbReference type="Proteomes" id="UP000245999"/>
    </source>
</evidence>
<dbReference type="InterPro" id="IPR000440">
    <property type="entry name" value="NADH_UbQ/plastoQ_OxRdtase_su3"/>
</dbReference>
<dbReference type="OrthoDB" id="9791970at2"/>
<keyword evidence="3" id="KW-0813">Transport</keyword>
<dbReference type="Proteomes" id="UP000245999">
    <property type="component" value="Chromosome"/>
</dbReference>
<feature type="transmembrane region" description="Helical" evidence="8">
    <location>
        <begin position="89"/>
        <end position="112"/>
    </location>
</feature>
<name>A0A2Z3GJ27_9BACT</name>
<dbReference type="GO" id="GO:0008137">
    <property type="term" value="F:NADH dehydrogenase (ubiquinone) activity"/>
    <property type="evidence" value="ECO:0007669"/>
    <property type="project" value="InterPro"/>
</dbReference>
<gene>
    <name evidence="9" type="ORF">DDQ68_05265</name>
</gene>
<comment type="subcellular location">
    <subcellularLocation>
        <location evidence="7">Cell membrane</location>
        <topology evidence="7">Multi-pass membrane protein</topology>
    </subcellularLocation>
    <subcellularLocation>
        <location evidence="1">Membrane</location>
    </subcellularLocation>
</comment>
<evidence type="ECO:0000256" key="4">
    <source>
        <dbReference type="ARBA" id="ARBA00022692"/>
    </source>
</evidence>
<keyword evidence="10" id="KW-1185">Reference proteome</keyword>
<protein>
    <recommendedName>
        <fullName evidence="7">NADH-quinone oxidoreductase subunit</fullName>
        <ecNumber evidence="7">7.1.1.-</ecNumber>
    </recommendedName>
</protein>
<evidence type="ECO:0000313" key="9">
    <source>
        <dbReference type="EMBL" id="AWM32251.1"/>
    </source>
</evidence>
<comment type="similarity">
    <text evidence="2 7">Belongs to the complex I subunit 3 family.</text>
</comment>
<sequence length="120" mass="13524">MVNDSRYLLLLGMLACTGVFAGLLYLVKFSLGQSVAEPGKDVPAESGRLAVEPAWVRYHVHYYGFALLFLCFDMEMAFMYPWAVVYKELGITALLDMGVFLLILFLGLVYTWNQGGLKRQ</sequence>
<dbReference type="PANTHER" id="PTHR11058:SF9">
    <property type="entry name" value="NADH-UBIQUINONE OXIDOREDUCTASE CHAIN 3"/>
    <property type="match status" value="1"/>
</dbReference>